<comment type="similarity">
    <text evidence="2">Belongs to the dUTPase family.</text>
</comment>
<proteinExistence type="inferred from homology"/>
<accession>A0A811V7C1</accession>
<evidence type="ECO:0000256" key="5">
    <source>
        <dbReference type="SAM" id="MobiDB-lite"/>
    </source>
</evidence>
<dbReference type="GO" id="GO:0000287">
    <property type="term" value="F:magnesium ion binding"/>
    <property type="evidence" value="ECO:0007669"/>
    <property type="project" value="InterPro"/>
</dbReference>
<dbReference type="EMBL" id="CAJHJT010000048">
    <property type="protein sequence ID" value="CAD7011250.1"/>
    <property type="molecule type" value="Genomic_DNA"/>
</dbReference>
<dbReference type="InterPro" id="IPR029054">
    <property type="entry name" value="dUTPase-like"/>
</dbReference>
<dbReference type="GO" id="GO:0006226">
    <property type="term" value="P:dUMP biosynthetic process"/>
    <property type="evidence" value="ECO:0007669"/>
    <property type="project" value="InterPro"/>
</dbReference>
<evidence type="ECO:0000256" key="1">
    <source>
        <dbReference type="ARBA" id="ARBA00005142"/>
    </source>
</evidence>
<evidence type="ECO:0000256" key="3">
    <source>
        <dbReference type="ARBA" id="ARBA00012379"/>
    </source>
</evidence>
<feature type="compositionally biased region" description="Basic residues" evidence="5">
    <location>
        <begin position="93"/>
        <end position="103"/>
    </location>
</feature>
<name>A0A811V7C1_CERCA</name>
<dbReference type="SUPFAM" id="SSF51283">
    <property type="entry name" value="dUTPase-like"/>
    <property type="match status" value="1"/>
</dbReference>
<comment type="pathway">
    <text evidence="1">Pyrimidine metabolism; dUMP biosynthesis; dUMP from dCTP (dUTP route): step 2/2.</text>
</comment>
<keyword evidence="4" id="KW-0546">Nucleotide metabolism</keyword>
<organism evidence="7 8">
    <name type="scientific">Ceratitis capitata</name>
    <name type="common">Mediterranean fruit fly</name>
    <name type="synonym">Tephritis capitata</name>
    <dbReference type="NCBI Taxonomy" id="7213"/>
    <lineage>
        <taxon>Eukaryota</taxon>
        <taxon>Metazoa</taxon>
        <taxon>Ecdysozoa</taxon>
        <taxon>Arthropoda</taxon>
        <taxon>Hexapoda</taxon>
        <taxon>Insecta</taxon>
        <taxon>Pterygota</taxon>
        <taxon>Neoptera</taxon>
        <taxon>Endopterygota</taxon>
        <taxon>Diptera</taxon>
        <taxon>Brachycera</taxon>
        <taxon>Muscomorpha</taxon>
        <taxon>Tephritoidea</taxon>
        <taxon>Tephritidae</taxon>
        <taxon>Ceratitis</taxon>
        <taxon>Ceratitis</taxon>
    </lineage>
</organism>
<evidence type="ECO:0000259" key="6">
    <source>
        <dbReference type="Pfam" id="PF00692"/>
    </source>
</evidence>
<dbReference type="AlphaFoldDB" id="A0A811V7C1"/>
<dbReference type="Gene3D" id="2.70.40.10">
    <property type="match status" value="1"/>
</dbReference>
<evidence type="ECO:0000256" key="4">
    <source>
        <dbReference type="ARBA" id="ARBA00023080"/>
    </source>
</evidence>
<sequence>MLVPVSWMKTTAVLGRCIVQSLGYNFEVMRGDRIALICERIFYPELEQVDRLDNTTRGAGGFGSTGVKEVKTKNGNGTATMETKEVEDESDKKKKKLTMRSPT</sequence>
<feature type="region of interest" description="Disordered" evidence="5">
    <location>
        <begin position="54"/>
        <end position="103"/>
    </location>
</feature>
<dbReference type="PANTHER" id="PTHR11241">
    <property type="entry name" value="DEOXYURIDINE 5'-TRIPHOSPHATE NUCLEOTIDOHYDROLASE"/>
    <property type="match status" value="1"/>
</dbReference>
<dbReference type="InterPro" id="IPR008181">
    <property type="entry name" value="dUTPase"/>
</dbReference>
<dbReference type="GO" id="GO:0004170">
    <property type="term" value="F:dUTP diphosphatase activity"/>
    <property type="evidence" value="ECO:0007669"/>
    <property type="project" value="UniProtKB-EC"/>
</dbReference>
<feature type="non-terminal residue" evidence="7">
    <location>
        <position position="103"/>
    </location>
</feature>
<protein>
    <recommendedName>
        <fullName evidence="3">dUTP diphosphatase</fullName>
        <ecNumber evidence="3">3.6.1.23</ecNumber>
    </recommendedName>
</protein>
<dbReference type="Pfam" id="PF00692">
    <property type="entry name" value="dUTPase"/>
    <property type="match status" value="1"/>
</dbReference>
<dbReference type="PANTHER" id="PTHR11241:SF0">
    <property type="entry name" value="DEOXYURIDINE 5'-TRIPHOSPHATE NUCLEOTIDOHYDROLASE"/>
    <property type="match status" value="1"/>
</dbReference>
<dbReference type="GO" id="GO:0046081">
    <property type="term" value="P:dUTP catabolic process"/>
    <property type="evidence" value="ECO:0007669"/>
    <property type="project" value="InterPro"/>
</dbReference>
<dbReference type="Proteomes" id="UP000606786">
    <property type="component" value="Unassembled WGS sequence"/>
</dbReference>
<dbReference type="OrthoDB" id="419889at2759"/>
<gene>
    <name evidence="7" type="ORF">CCAP1982_LOCUS19358</name>
</gene>
<feature type="domain" description="dUTPase-like" evidence="6">
    <location>
        <begin position="24"/>
        <end position="66"/>
    </location>
</feature>
<reference evidence="7" key="1">
    <citation type="submission" date="2020-11" db="EMBL/GenBank/DDBJ databases">
        <authorList>
            <person name="Whitehead M."/>
        </authorList>
    </citation>
    <scope>NUCLEOTIDE SEQUENCE</scope>
    <source>
        <strain evidence="7">EGII</strain>
    </source>
</reference>
<evidence type="ECO:0000313" key="8">
    <source>
        <dbReference type="Proteomes" id="UP000606786"/>
    </source>
</evidence>
<comment type="caution">
    <text evidence="7">The sequence shown here is derived from an EMBL/GenBank/DDBJ whole genome shotgun (WGS) entry which is preliminary data.</text>
</comment>
<keyword evidence="8" id="KW-1185">Reference proteome</keyword>
<evidence type="ECO:0000313" key="7">
    <source>
        <dbReference type="EMBL" id="CAD7011250.1"/>
    </source>
</evidence>
<dbReference type="InterPro" id="IPR036157">
    <property type="entry name" value="dUTPase-like_sf"/>
</dbReference>
<evidence type="ECO:0000256" key="2">
    <source>
        <dbReference type="ARBA" id="ARBA00006581"/>
    </source>
</evidence>
<dbReference type="EC" id="3.6.1.23" evidence="3"/>